<dbReference type="AlphaFoldDB" id="A0A6A6KBR0"/>
<dbReference type="Proteomes" id="UP000467840">
    <property type="component" value="Chromosome 12"/>
</dbReference>
<proteinExistence type="predicted"/>
<evidence type="ECO:0000256" key="1">
    <source>
        <dbReference type="SAM" id="MobiDB-lite"/>
    </source>
</evidence>
<protein>
    <submittedName>
        <fullName evidence="2">Uncharacterized protein</fullName>
    </submittedName>
</protein>
<dbReference type="EMBL" id="JAAGAX010000018">
    <property type="protein sequence ID" value="KAF2284929.1"/>
    <property type="molecule type" value="Genomic_DNA"/>
</dbReference>
<comment type="caution">
    <text evidence="2">The sequence shown here is derived from an EMBL/GenBank/DDBJ whole genome shotgun (WGS) entry which is preliminary data.</text>
</comment>
<evidence type="ECO:0000313" key="2">
    <source>
        <dbReference type="EMBL" id="KAF2284929.1"/>
    </source>
</evidence>
<keyword evidence="3" id="KW-1185">Reference proteome</keyword>
<feature type="region of interest" description="Disordered" evidence="1">
    <location>
        <begin position="35"/>
        <end position="54"/>
    </location>
</feature>
<accession>A0A6A6KBR0</accession>
<evidence type="ECO:0000313" key="3">
    <source>
        <dbReference type="Proteomes" id="UP000467840"/>
    </source>
</evidence>
<organism evidence="2 3">
    <name type="scientific">Hevea brasiliensis</name>
    <name type="common">Para rubber tree</name>
    <name type="synonym">Siphonia brasiliensis</name>
    <dbReference type="NCBI Taxonomy" id="3981"/>
    <lineage>
        <taxon>Eukaryota</taxon>
        <taxon>Viridiplantae</taxon>
        <taxon>Streptophyta</taxon>
        <taxon>Embryophyta</taxon>
        <taxon>Tracheophyta</taxon>
        <taxon>Spermatophyta</taxon>
        <taxon>Magnoliopsida</taxon>
        <taxon>eudicotyledons</taxon>
        <taxon>Gunneridae</taxon>
        <taxon>Pentapetalae</taxon>
        <taxon>rosids</taxon>
        <taxon>fabids</taxon>
        <taxon>Malpighiales</taxon>
        <taxon>Euphorbiaceae</taxon>
        <taxon>Crotonoideae</taxon>
        <taxon>Micrandreae</taxon>
        <taxon>Hevea</taxon>
    </lineage>
</organism>
<reference evidence="2 3" key="1">
    <citation type="journal article" date="2020" name="Mol. Plant">
        <title>The Chromosome-Based Rubber Tree Genome Provides New Insights into Spurge Genome Evolution and Rubber Biosynthesis.</title>
        <authorList>
            <person name="Liu J."/>
            <person name="Shi C."/>
            <person name="Shi C.C."/>
            <person name="Li W."/>
            <person name="Zhang Q.J."/>
            <person name="Zhang Y."/>
            <person name="Li K."/>
            <person name="Lu H.F."/>
            <person name="Shi C."/>
            <person name="Zhu S.T."/>
            <person name="Xiao Z.Y."/>
            <person name="Nan H."/>
            <person name="Yue Y."/>
            <person name="Zhu X.G."/>
            <person name="Wu Y."/>
            <person name="Hong X.N."/>
            <person name="Fan G.Y."/>
            <person name="Tong Y."/>
            <person name="Zhang D."/>
            <person name="Mao C.L."/>
            <person name="Liu Y.L."/>
            <person name="Hao S.J."/>
            <person name="Liu W.Q."/>
            <person name="Lv M.Q."/>
            <person name="Zhang H.B."/>
            <person name="Liu Y."/>
            <person name="Hu-Tang G.R."/>
            <person name="Wang J.P."/>
            <person name="Wang J.H."/>
            <person name="Sun Y.H."/>
            <person name="Ni S.B."/>
            <person name="Chen W.B."/>
            <person name="Zhang X.C."/>
            <person name="Jiao Y.N."/>
            <person name="Eichler E.E."/>
            <person name="Li G.H."/>
            <person name="Liu X."/>
            <person name="Gao L.Z."/>
        </authorList>
    </citation>
    <scope>NUCLEOTIDE SEQUENCE [LARGE SCALE GENOMIC DNA]</scope>
    <source>
        <strain evidence="3">cv. GT1</strain>
        <tissue evidence="2">Leaf</tissue>
    </source>
</reference>
<gene>
    <name evidence="2" type="ORF">GH714_032650</name>
</gene>
<name>A0A6A6KBR0_HEVBR</name>
<sequence length="66" mass="7481">MKSTMGRVIVWSGRAKGMEEKNKIMEWKLEKENTTALGEAKREGDGEGSRDRDGKIMRKVAKEIVV</sequence>